<evidence type="ECO:0000313" key="4">
    <source>
        <dbReference type="Proteomes" id="UP001163064"/>
    </source>
</evidence>
<dbReference type="GO" id="GO:0004519">
    <property type="term" value="F:endonuclease activity"/>
    <property type="evidence" value="ECO:0007669"/>
    <property type="project" value="UniProtKB-KW"/>
</dbReference>
<organism evidence="3 4">
    <name type="scientific">Streptomyces beihaiensis</name>
    <dbReference type="NCBI Taxonomy" id="2984495"/>
    <lineage>
        <taxon>Bacteria</taxon>
        <taxon>Bacillati</taxon>
        <taxon>Actinomycetota</taxon>
        <taxon>Actinomycetes</taxon>
        <taxon>Kitasatosporales</taxon>
        <taxon>Streptomycetaceae</taxon>
        <taxon>Streptomyces</taxon>
    </lineage>
</organism>
<comment type="caution">
    <text evidence="3">The sequence shown here is derived from an EMBL/GenBank/DDBJ whole genome shotgun (WGS) entry which is preliminary data.</text>
</comment>
<gene>
    <name evidence="3" type="ORF">OFY01_18735</name>
</gene>
<evidence type="ECO:0000259" key="2">
    <source>
        <dbReference type="Pfam" id="PF03372"/>
    </source>
</evidence>
<keyword evidence="3" id="KW-0540">Nuclease</keyword>
<dbReference type="InterPro" id="IPR006311">
    <property type="entry name" value="TAT_signal"/>
</dbReference>
<accession>A0ABT3TXJ0</accession>
<dbReference type="EMBL" id="JAPHNL010000240">
    <property type="protein sequence ID" value="MCX3061760.1"/>
    <property type="molecule type" value="Genomic_DNA"/>
</dbReference>
<sequence length="452" mass="48657">MTDDRLPLGPTGRPARRATLTGLTGLATGAALTALAAGNGTAYAAAPARSGQSAQLAQPARPARHHGHGRGPSVRFATFNTSLNRPTQGGLLKDLATRTDAQAKAVAEIVQRVRPDVILLQEFDYDSGHEALALFERHYLGVAQHPGVAPLHYGHRFLAPVNTGVPTGIDVDGRNGAVTTPGSGAYADDCYGYGLFPGQYGMAVLSRFPIDVRRVRTFQKFLWRDMPGNAIPDAYYTDAARQILRLSSKSHWDVPIRIGGERVHFLVDHPTPPVFDGPDDHNGHRNHDEIRFWADYVRGGRTASYIYDDLGDRGGLCRDELFVVAGDHNADPYDGDSYEHAIRQLLDSDRVNLPAVPPASAGGVEAAALQGGANAGQSGNPAYDTIDSRDNGPTAPGNLRLDVVLPSHGLEPGDNGVFWPTTDSDLYRLTGDGKTVVSSDHRLVWQDMRVAR</sequence>
<dbReference type="RefSeq" id="WP_266601370.1">
    <property type="nucleotide sequence ID" value="NZ_JAPHNL010000240.1"/>
</dbReference>
<keyword evidence="3" id="KW-0378">Hydrolase</keyword>
<evidence type="ECO:0000313" key="3">
    <source>
        <dbReference type="EMBL" id="MCX3061760.1"/>
    </source>
</evidence>
<dbReference type="SUPFAM" id="SSF56219">
    <property type="entry name" value="DNase I-like"/>
    <property type="match status" value="1"/>
</dbReference>
<proteinExistence type="predicted"/>
<dbReference type="Gene3D" id="3.60.10.10">
    <property type="entry name" value="Endonuclease/exonuclease/phosphatase"/>
    <property type="match status" value="1"/>
</dbReference>
<name>A0ABT3TXJ0_9ACTN</name>
<dbReference type="InterPro" id="IPR005135">
    <property type="entry name" value="Endo/exonuclease/phosphatase"/>
</dbReference>
<feature type="region of interest" description="Disordered" evidence="1">
    <location>
        <begin position="50"/>
        <end position="74"/>
    </location>
</feature>
<evidence type="ECO:0000256" key="1">
    <source>
        <dbReference type="SAM" id="MobiDB-lite"/>
    </source>
</evidence>
<dbReference type="Pfam" id="PF03372">
    <property type="entry name" value="Exo_endo_phos"/>
    <property type="match status" value="1"/>
</dbReference>
<reference evidence="3" key="1">
    <citation type="submission" date="2022-10" db="EMBL/GenBank/DDBJ databases">
        <title>Streptomyces beihaiensis sp. nov., a chitin degrading actinobacterium, isolated from shrimp pond soil.</title>
        <authorList>
            <person name="Xie J."/>
            <person name="Shen N."/>
        </authorList>
    </citation>
    <scope>NUCLEOTIDE SEQUENCE</scope>
    <source>
        <strain evidence="3">GXMU-J5</strain>
    </source>
</reference>
<protein>
    <submittedName>
        <fullName evidence="3">Endonuclease/exonuclease/phosphatase family protein</fullName>
    </submittedName>
</protein>
<dbReference type="InterPro" id="IPR036691">
    <property type="entry name" value="Endo/exonu/phosph_ase_sf"/>
</dbReference>
<feature type="region of interest" description="Disordered" evidence="1">
    <location>
        <begin position="371"/>
        <end position="398"/>
    </location>
</feature>
<keyword evidence="3" id="KW-0255">Endonuclease</keyword>
<keyword evidence="4" id="KW-1185">Reference proteome</keyword>
<dbReference type="Proteomes" id="UP001163064">
    <property type="component" value="Unassembled WGS sequence"/>
</dbReference>
<feature type="compositionally biased region" description="Low complexity" evidence="1">
    <location>
        <begin position="371"/>
        <end position="382"/>
    </location>
</feature>
<dbReference type="PROSITE" id="PS51318">
    <property type="entry name" value="TAT"/>
    <property type="match status" value="1"/>
</dbReference>
<feature type="domain" description="Endonuclease/exonuclease/phosphatase" evidence="2">
    <location>
        <begin position="78"/>
        <end position="441"/>
    </location>
</feature>